<comment type="caution">
    <text evidence="1">The sequence shown here is derived from an EMBL/GenBank/DDBJ whole genome shotgun (WGS) entry which is preliminary data.</text>
</comment>
<evidence type="ECO:0000313" key="2">
    <source>
        <dbReference type="EMBL" id="PKI65049.1"/>
    </source>
</evidence>
<dbReference type="Proteomes" id="UP000233551">
    <property type="component" value="Unassembled WGS sequence"/>
</dbReference>
<name>A0A218WGQ4_PUNGR</name>
<organism evidence="1 3">
    <name type="scientific">Punica granatum</name>
    <name type="common">Pomegranate</name>
    <dbReference type="NCBI Taxonomy" id="22663"/>
    <lineage>
        <taxon>Eukaryota</taxon>
        <taxon>Viridiplantae</taxon>
        <taxon>Streptophyta</taxon>
        <taxon>Embryophyta</taxon>
        <taxon>Tracheophyta</taxon>
        <taxon>Spermatophyta</taxon>
        <taxon>Magnoliopsida</taxon>
        <taxon>eudicotyledons</taxon>
        <taxon>Gunneridae</taxon>
        <taxon>Pentapetalae</taxon>
        <taxon>rosids</taxon>
        <taxon>malvids</taxon>
        <taxon>Myrtales</taxon>
        <taxon>Lythraceae</taxon>
        <taxon>Punica</taxon>
    </lineage>
</organism>
<proteinExistence type="predicted"/>
<dbReference type="Proteomes" id="UP000197138">
    <property type="component" value="Unassembled WGS sequence"/>
</dbReference>
<protein>
    <submittedName>
        <fullName evidence="1">Uncharacterized protein</fullName>
    </submittedName>
</protein>
<keyword evidence="4" id="KW-1185">Reference proteome</keyword>
<evidence type="ECO:0000313" key="1">
    <source>
        <dbReference type="EMBL" id="OWM71202.1"/>
    </source>
</evidence>
<evidence type="ECO:0000313" key="4">
    <source>
        <dbReference type="Proteomes" id="UP000233551"/>
    </source>
</evidence>
<gene>
    <name evidence="1" type="ORF">CDL15_Pgr011329</name>
    <name evidence="2" type="ORF">CRG98_014518</name>
</gene>
<evidence type="ECO:0000313" key="3">
    <source>
        <dbReference type="Proteomes" id="UP000197138"/>
    </source>
</evidence>
<dbReference type="EMBL" id="PGOL01000770">
    <property type="protein sequence ID" value="PKI65049.1"/>
    <property type="molecule type" value="Genomic_DNA"/>
</dbReference>
<dbReference type="EMBL" id="MTKT01004486">
    <property type="protein sequence ID" value="OWM71202.1"/>
    <property type="molecule type" value="Genomic_DNA"/>
</dbReference>
<accession>A0A218WGQ4</accession>
<dbReference type="AlphaFoldDB" id="A0A218WGQ4"/>
<sequence>MAPPTDLLQVAREGFPMIDEFYGRQQWTPPSHRQNNPCVYRYTESPLITERPPYAQVLPNGTIIHYTQHQYTYQPSPTIRSMHEVSQYKGSGGRSQ</sequence>
<reference evidence="1" key="2">
    <citation type="submission" date="2017-06" db="EMBL/GenBank/DDBJ databases">
        <title>The pomegranate genome and the genomics of punicalagin biosynthesis.</title>
        <authorList>
            <person name="Xu C."/>
        </authorList>
    </citation>
    <scope>NUCLEOTIDE SEQUENCE [LARGE SCALE GENOMIC DNA]</scope>
    <source>
        <tissue evidence="1">Fresh leaf</tissue>
    </source>
</reference>
<reference evidence="2 4" key="3">
    <citation type="submission" date="2017-11" db="EMBL/GenBank/DDBJ databases">
        <title>De-novo sequencing of pomegranate (Punica granatum L.) genome.</title>
        <authorList>
            <person name="Akparov Z."/>
            <person name="Amiraslanov A."/>
            <person name="Hajiyeva S."/>
            <person name="Abbasov M."/>
            <person name="Kaur K."/>
            <person name="Hamwieh A."/>
            <person name="Solovyev V."/>
            <person name="Salamov A."/>
            <person name="Braich B."/>
            <person name="Kosarev P."/>
            <person name="Mahmoud A."/>
            <person name="Hajiyev E."/>
            <person name="Babayeva S."/>
            <person name="Izzatullayeva V."/>
            <person name="Mammadov A."/>
            <person name="Mammadov A."/>
            <person name="Sharifova S."/>
            <person name="Ojaghi J."/>
            <person name="Eynullazada K."/>
            <person name="Bayramov B."/>
            <person name="Abdulazimova A."/>
            <person name="Shahmuradov I."/>
        </authorList>
    </citation>
    <scope>NUCLEOTIDE SEQUENCE [LARGE SCALE GENOMIC DNA]</scope>
    <source>
        <strain evidence="2">AG2017</strain>
        <strain evidence="4">cv. AG2017</strain>
        <tissue evidence="2">Leaf</tissue>
    </source>
</reference>
<reference evidence="3" key="1">
    <citation type="journal article" date="2017" name="Plant J.">
        <title>The pomegranate (Punica granatum L.) genome and the genomics of punicalagin biosynthesis.</title>
        <authorList>
            <person name="Qin G."/>
            <person name="Xu C."/>
            <person name="Ming R."/>
            <person name="Tang H."/>
            <person name="Guyot R."/>
            <person name="Kramer E.M."/>
            <person name="Hu Y."/>
            <person name="Yi X."/>
            <person name="Qi Y."/>
            <person name="Xu X."/>
            <person name="Gao Z."/>
            <person name="Pan H."/>
            <person name="Jian J."/>
            <person name="Tian Y."/>
            <person name="Yue Z."/>
            <person name="Xu Y."/>
        </authorList>
    </citation>
    <scope>NUCLEOTIDE SEQUENCE [LARGE SCALE GENOMIC DNA]</scope>
    <source>
        <strain evidence="3">cv. Dabenzi</strain>
    </source>
</reference>